<sequence>MTKADLDKDIRNLKQERDNLYGSAKREQENRKDHTFKFGHSMGGIGFILDLFGNIFTHIFGGNDNYYQEIMKQYSEADESLRRTMEGQEDIIDQILDMRAKALSSLENLKKMARQQDGLGDITHLREVDRYLGNVDKEFTKILTYWENMAATIKYLRDDIVDSSTFVDVISEPDGETQFREDLIRTEKNWKFFGKICSAYIEESDKEVFTLYRFLSKPIDNKSAEAIRKRQDDIIAQIENDINSALPSMDD</sequence>
<reference evidence="2" key="1">
    <citation type="journal article" date="2019" name="bioRxiv">
        <title>The Genome of the Zebra Mussel, Dreissena polymorpha: A Resource for Invasive Species Research.</title>
        <authorList>
            <person name="McCartney M.A."/>
            <person name="Auch B."/>
            <person name="Kono T."/>
            <person name="Mallez S."/>
            <person name="Zhang Y."/>
            <person name="Obille A."/>
            <person name="Becker A."/>
            <person name="Abrahante J.E."/>
            <person name="Garbe J."/>
            <person name="Badalamenti J.P."/>
            <person name="Herman A."/>
            <person name="Mangelson H."/>
            <person name="Liachko I."/>
            <person name="Sullivan S."/>
            <person name="Sone E.D."/>
            <person name="Koren S."/>
            <person name="Silverstein K.A.T."/>
            <person name="Beckman K.B."/>
            <person name="Gohl D.M."/>
        </authorList>
    </citation>
    <scope>NUCLEOTIDE SEQUENCE</scope>
    <source>
        <strain evidence="2">Duluth1</strain>
        <tissue evidence="2">Whole animal</tissue>
    </source>
</reference>
<gene>
    <name evidence="2" type="ORF">DPMN_016701</name>
</gene>
<organism evidence="2 3">
    <name type="scientific">Dreissena polymorpha</name>
    <name type="common">Zebra mussel</name>
    <name type="synonym">Mytilus polymorpha</name>
    <dbReference type="NCBI Taxonomy" id="45954"/>
    <lineage>
        <taxon>Eukaryota</taxon>
        <taxon>Metazoa</taxon>
        <taxon>Spiralia</taxon>
        <taxon>Lophotrochozoa</taxon>
        <taxon>Mollusca</taxon>
        <taxon>Bivalvia</taxon>
        <taxon>Autobranchia</taxon>
        <taxon>Heteroconchia</taxon>
        <taxon>Euheterodonta</taxon>
        <taxon>Imparidentia</taxon>
        <taxon>Neoheterodontei</taxon>
        <taxon>Myida</taxon>
        <taxon>Dreissenoidea</taxon>
        <taxon>Dreissenidae</taxon>
        <taxon>Dreissena</taxon>
    </lineage>
</organism>
<evidence type="ECO:0000313" key="3">
    <source>
        <dbReference type="Proteomes" id="UP000828390"/>
    </source>
</evidence>
<protein>
    <submittedName>
        <fullName evidence="2">Uncharacterized protein</fullName>
    </submittedName>
</protein>
<comment type="caution">
    <text evidence="2">The sequence shown here is derived from an EMBL/GenBank/DDBJ whole genome shotgun (WGS) entry which is preliminary data.</text>
</comment>
<keyword evidence="1" id="KW-0175">Coiled coil</keyword>
<evidence type="ECO:0000256" key="1">
    <source>
        <dbReference type="SAM" id="Coils"/>
    </source>
</evidence>
<feature type="coiled-coil region" evidence="1">
    <location>
        <begin position="3"/>
        <end position="30"/>
    </location>
</feature>
<evidence type="ECO:0000313" key="2">
    <source>
        <dbReference type="EMBL" id="KAH3892581.1"/>
    </source>
</evidence>
<dbReference type="Proteomes" id="UP000828390">
    <property type="component" value="Unassembled WGS sequence"/>
</dbReference>
<dbReference type="OrthoDB" id="6101168at2759"/>
<dbReference type="EMBL" id="JAIWYP010000001">
    <property type="protein sequence ID" value="KAH3892581.1"/>
    <property type="molecule type" value="Genomic_DNA"/>
</dbReference>
<name>A0A9D4NDD6_DREPO</name>
<proteinExistence type="predicted"/>
<accession>A0A9D4NDD6</accession>
<reference evidence="2" key="2">
    <citation type="submission" date="2020-11" db="EMBL/GenBank/DDBJ databases">
        <authorList>
            <person name="McCartney M.A."/>
            <person name="Auch B."/>
            <person name="Kono T."/>
            <person name="Mallez S."/>
            <person name="Becker A."/>
            <person name="Gohl D.M."/>
            <person name="Silverstein K.A.T."/>
            <person name="Koren S."/>
            <person name="Bechman K.B."/>
            <person name="Herman A."/>
            <person name="Abrahante J.E."/>
            <person name="Garbe J."/>
        </authorList>
    </citation>
    <scope>NUCLEOTIDE SEQUENCE</scope>
    <source>
        <strain evidence="2">Duluth1</strain>
        <tissue evidence="2">Whole animal</tissue>
    </source>
</reference>
<keyword evidence="3" id="KW-1185">Reference proteome</keyword>
<dbReference type="AlphaFoldDB" id="A0A9D4NDD6"/>